<dbReference type="EMBL" id="CM056817">
    <property type="protein sequence ID" value="KAJ8619735.1"/>
    <property type="molecule type" value="Genomic_DNA"/>
</dbReference>
<feature type="non-terminal residue" evidence="1">
    <location>
        <position position="71"/>
    </location>
</feature>
<keyword evidence="2" id="KW-1185">Reference proteome</keyword>
<organism evidence="1 2">
    <name type="scientific">Persea americana</name>
    <name type="common">Avocado</name>
    <dbReference type="NCBI Taxonomy" id="3435"/>
    <lineage>
        <taxon>Eukaryota</taxon>
        <taxon>Viridiplantae</taxon>
        <taxon>Streptophyta</taxon>
        <taxon>Embryophyta</taxon>
        <taxon>Tracheophyta</taxon>
        <taxon>Spermatophyta</taxon>
        <taxon>Magnoliopsida</taxon>
        <taxon>Magnoliidae</taxon>
        <taxon>Laurales</taxon>
        <taxon>Lauraceae</taxon>
        <taxon>Persea</taxon>
    </lineage>
</organism>
<reference evidence="1 2" key="1">
    <citation type="journal article" date="2022" name="Hortic Res">
        <title>A haplotype resolved chromosomal level avocado genome allows analysis of novel avocado genes.</title>
        <authorList>
            <person name="Nath O."/>
            <person name="Fletcher S.J."/>
            <person name="Hayward A."/>
            <person name="Shaw L.M."/>
            <person name="Masouleh A.K."/>
            <person name="Furtado A."/>
            <person name="Henry R.J."/>
            <person name="Mitter N."/>
        </authorList>
    </citation>
    <scope>NUCLEOTIDE SEQUENCE [LARGE SCALE GENOMIC DNA]</scope>
    <source>
        <strain evidence="2">cv. Hass</strain>
    </source>
</reference>
<protein>
    <submittedName>
        <fullName evidence="1">Uncharacterized protein</fullName>
    </submittedName>
</protein>
<gene>
    <name evidence="1" type="ORF">MRB53_028264</name>
</gene>
<accession>A0ACC2KFJ0</accession>
<dbReference type="Proteomes" id="UP001234297">
    <property type="component" value="Chromosome 9"/>
</dbReference>
<sequence>MSSEERSLKQEGLLAVNVISQKPKKEKNDSSKDGGKPTIRKKNGTQKCFYCKKKGHTKKDCIKRRSWFEEK</sequence>
<comment type="caution">
    <text evidence="1">The sequence shown here is derived from an EMBL/GenBank/DDBJ whole genome shotgun (WGS) entry which is preliminary data.</text>
</comment>
<name>A0ACC2KFJ0_PERAE</name>
<proteinExistence type="predicted"/>
<evidence type="ECO:0000313" key="1">
    <source>
        <dbReference type="EMBL" id="KAJ8619735.1"/>
    </source>
</evidence>
<evidence type="ECO:0000313" key="2">
    <source>
        <dbReference type="Proteomes" id="UP001234297"/>
    </source>
</evidence>